<dbReference type="AlphaFoldDB" id="A0A0V0ZJX7"/>
<dbReference type="EMBL" id="JYDQ01000151">
    <property type="protein sequence ID" value="KRY12950.1"/>
    <property type="molecule type" value="Genomic_DNA"/>
</dbReference>
<evidence type="ECO:0000256" key="1">
    <source>
        <dbReference type="SAM" id="MobiDB-lite"/>
    </source>
</evidence>
<feature type="compositionally biased region" description="Basic and acidic residues" evidence="1">
    <location>
        <begin position="9"/>
        <end position="22"/>
    </location>
</feature>
<reference evidence="2 3" key="1">
    <citation type="submission" date="2015-01" db="EMBL/GenBank/DDBJ databases">
        <title>Evolution of Trichinella species and genotypes.</title>
        <authorList>
            <person name="Korhonen P.K."/>
            <person name="Edoardo P."/>
            <person name="Giuseppe L.R."/>
            <person name="Gasser R.B."/>
        </authorList>
    </citation>
    <scope>NUCLEOTIDE SEQUENCE [LARGE SCALE GENOMIC DNA]</scope>
    <source>
        <strain evidence="2">ISS2496</strain>
    </source>
</reference>
<protein>
    <submittedName>
        <fullName evidence="2">Uncharacterized protein</fullName>
    </submittedName>
</protein>
<sequence length="145" mass="15988">MVKCFVSKSKSDEEGHVGSSRHDVIEQMGKIPPVEQIYRMHKCAWLLEMLKTVRTTAKLSVPKPVIFGIDTSIHIKRSVVVIVAAVESIQFDDKLSELHVQHDKSKNDLSCNAKQEYNRSDVCTGIHVPARSGGSILGIGIPALP</sequence>
<evidence type="ECO:0000313" key="3">
    <source>
        <dbReference type="Proteomes" id="UP000054783"/>
    </source>
</evidence>
<evidence type="ECO:0000313" key="2">
    <source>
        <dbReference type="EMBL" id="KRY12950.1"/>
    </source>
</evidence>
<feature type="region of interest" description="Disordered" evidence="1">
    <location>
        <begin position="1"/>
        <end position="22"/>
    </location>
</feature>
<dbReference type="Proteomes" id="UP000054783">
    <property type="component" value="Unassembled WGS sequence"/>
</dbReference>
<comment type="caution">
    <text evidence="2">The sequence shown here is derived from an EMBL/GenBank/DDBJ whole genome shotgun (WGS) entry which is preliminary data.</text>
</comment>
<accession>A0A0V0ZJX7</accession>
<keyword evidence="3" id="KW-1185">Reference proteome</keyword>
<name>A0A0V0ZJX7_9BILA</name>
<organism evidence="2 3">
    <name type="scientific">Trichinella patagoniensis</name>
    <dbReference type="NCBI Taxonomy" id="990121"/>
    <lineage>
        <taxon>Eukaryota</taxon>
        <taxon>Metazoa</taxon>
        <taxon>Ecdysozoa</taxon>
        <taxon>Nematoda</taxon>
        <taxon>Enoplea</taxon>
        <taxon>Dorylaimia</taxon>
        <taxon>Trichinellida</taxon>
        <taxon>Trichinellidae</taxon>
        <taxon>Trichinella</taxon>
    </lineage>
</organism>
<gene>
    <name evidence="2" type="ORF">T12_3372</name>
</gene>
<proteinExistence type="predicted"/>